<comment type="caution">
    <text evidence="1">The sequence shown here is derived from an EMBL/GenBank/DDBJ whole genome shotgun (WGS) entry which is preliminary data.</text>
</comment>
<sequence>MSLSTIAALALQVGPAAIRGISALLGGNNAADKVADAVEVAHREFTTKDAKQAAVNHCLEALPPEQKLELETLRVRLEQELTERAKIAAQDRQADHHETQDTIRKGDTATDKVVRWSRPLMALVSCGSASYYLITTPSPDLTVATILLGLAATYMGLRHREKDKGLTQ</sequence>
<dbReference type="EMBL" id="JABCLB010001328">
    <property type="protein sequence ID" value="NMU84007.1"/>
    <property type="molecule type" value="Genomic_DNA"/>
</dbReference>
<name>A0A7Y0XD39_VIBPH</name>
<organism evidence="1 2">
    <name type="scientific">Vibrio parahaemolyticus</name>
    <dbReference type="NCBI Taxonomy" id="670"/>
    <lineage>
        <taxon>Bacteria</taxon>
        <taxon>Pseudomonadati</taxon>
        <taxon>Pseudomonadota</taxon>
        <taxon>Gammaproteobacteria</taxon>
        <taxon>Vibrionales</taxon>
        <taxon>Vibrionaceae</taxon>
        <taxon>Vibrio</taxon>
    </lineage>
</organism>
<evidence type="ECO:0000313" key="1">
    <source>
        <dbReference type="EMBL" id="NMU84007.1"/>
    </source>
</evidence>
<gene>
    <name evidence="1" type="ORF">HKB16_14055</name>
</gene>
<dbReference type="Proteomes" id="UP000518904">
    <property type="component" value="Unassembled WGS sequence"/>
</dbReference>
<protein>
    <submittedName>
        <fullName evidence="1">Uncharacterized protein</fullName>
    </submittedName>
</protein>
<dbReference type="AlphaFoldDB" id="A0A7Y0XD39"/>
<reference evidence="1 2" key="1">
    <citation type="submission" date="2020-04" db="EMBL/GenBank/DDBJ databases">
        <title>Whole-genome sequencing of Vibrio spp. from China reveals different genetic environments of blaCTX-M-14 among diverse lineages.</title>
        <authorList>
            <person name="Zheng Z."/>
            <person name="Ye L."/>
            <person name="Chen S."/>
        </authorList>
    </citation>
    <scope>NUCLEOTIDE SEQUENCE [LARGE SCALE GENOMIC DNA]</scope>
    <source>
        <strain evidence="1 2">Vb0551</strain>
    </source>
</reference>
<evidence type="ECO:0000313" key="2">
    <source>
        <dbReference type="Proteomes" id="UP000518904"/>
    </source>
</evidence>
<accession>A0A7Y0XD39</accession>
<proteinExistence type="predicted"/>
<dbReference type="RefSeq" id="WP_141179937.1">
    <property type="nucleotide sequence ID" value="NZ_CP041202.1"/>
</dbReference>